<dbReference type="RefSeq" id="WP_154370975.1">
    <property type="nucleotide sequence ID" value="NZ_WKJJ01000001.1"/>
</dbReference>
<dbReference type="PRINTS" id="PR00081">
    <property type="entry name" value="GDHRDH"/>
</dbReference>
<comment type="caution">
    <text evidence="3">The sequence shown here is derived from an EMBL/GenBank/DDBJ whole genome shotgun (WGS) entry which is preliminary data.</text>
</comment>
<dbReference type="PANTHER" id="PTHR43477">
    <property type="entry name" value="DIHYDROANTICAPSIN 7-DEHYDROGENASE"/>
    <property type="match status" value="1"/>
</dbReference>
<evidence type="ECO:0000313" key="4">
    <source>
        <dbReference type="Proteomes" id="UP000446768"/>
    </source>
</evidence>
<evidence type="ECO:0000256" key="2">
    <source>
        <dbReference type="ARBA" id="ARBA00023002"/>
    </source>
</evidence>
<sequence>MSGAVRQRFQGKVVLITGTGGGQGREAALRFAREGATVVGCDVLAEGHAETAALMAAEGYRLHGVAPVDLGDPEQARAWVEGAAAEHGRIDVLYNNASAAKFAPVAEMTIDDWRYTMRNEVDLIFFTTKYAWRHLAAQRGVVINISSTAAWGGSRVAGIGAHSAAKGAVVSFTRQLAVEGAPVGIRAVSLSPGFVATPGTRPFLENPQARKALLDGVLMDRPGEPEEVVAMALFVASGEASFLTGSDIVIDGGLLAI</sequence>
<keyword evidence="2" id="KW-0560">Oxidoreductase</keyword>
<dbReference type="FunFam" id="3.40.50.720:FF:000084">
    <property type="entry name" value="Short-chain dehydrogenase reductase"/>
    <property type="match status" value="1"/>
</dbReference>
<organism evidence="3 4">
    <name type="scientific">Pseudoduganella rivuli</name>
    <dbReference type="NCBI Taxonomy" id="2666085"/>
    <lineage>
        <taxon>Bacteria</taxon>
        <taxon>Pseudomonadati</taxon>
        <taxon>Pseudomonadota</taxon>
        <taxon>Betaproteobacteria</taxon>
        <taxon>Burkholderiales</taxon>
        <taxon>Oxalobacteraceae</taxon>
        <taxon>Telluria group</taxon>
        <taxon>Pseudoduganella</taxon>
    </lineage>
</organism>
<gene>
    <name evidence="3" type="ORF">GJ700_02065</name>
</gene>
<dbReference type="PRINTS" id="PR00080">
    <property type="entry name" value="SDRFAMILY"/>
</dbReference>
<dbReference type="Gene3D" id="3.40.50.720">
    <property type="entry name" value="NAD(P)-binding Rossmann-like Domain"/>
    <property type="match status" value="1"/>
</dbReference>
<dbReference type="Proteomes" id="UP000446768">
    <property type="component" value="Unassembled WGS sequence"/>
</dbReference>
<dbReference type="InterPro" id="IPR051122">
    <property type="entry name" value="SDR_DHRS6-like"/>
</dbReference>
<dbReference type="Pfam" id="PF13561">
    <property type="entry name" value="adh_short_C2"/>
    <property type="match status" value="1"/>
</dbReference>
<dbReference type="EMBL" id="WKJJ01000001">
    <property type="protein sequence ID" value="MRV70505.1"/>
    <property type="molecule type" value="Genomic_DNA"/>
</dbReference>
<keyword evidence="4" id="KW-1185">Reference proteome</keyword>
<proteinExistence type="inferred from homology"/>
<dbReference type="GO" id="GO:0016491">
    <property type="term" value="F:oxidoreductase activity"/>
    <property type="evidence" value="ECO:0007669"/>
    <property type="project" value="UniProtKB-KW"/>
</dbReference>
<name>A0A7X2IIK7_9BURK</name>
<reference evidence="3 4" key="1">
    <citation type="submission" date="2019-11" db="EMBL/GenBank/DDBJ databases">
        <title>Novel species isolated from a subtropical stream in China.</title>
        <authorList>
            <person name="Lu H."/>
        </authorList>
    </citation>
    <scope>NUCLEOTIDE SEQUENCE [LARGE SCALE GENOMIC DNA]</scope>
    <source>
        <strain evidence="3 4">FT92W</strain>
    </source>
</reference>
<comment type="similarity">
    <text evidence="1">Belongs to the short-chain dehydrogenases/reductases (SDR) family.</text>
</comment>
<dbReference type="SUPFAM" id="SSF51735">
    <property type="entry name" value="NAD(P)-binding Rossmann-fold domains"/>
    <property type="match status" value="1"/>
</dbReference>
<evidence type="ECO:0000313" key="3">
    <source>
        <dbReference type="EMBL" id="MRV70505.1"/>
    </source>
</evidence>
<dbReference type="InterPro" id="IPR002347">
    <property type="entry name" value="SDR_fam"/>
</dbReference>
<dbReference type="PANTHER" id="PTHR43477:SF1">
    <property type="entry name" value="DIHYDROANTICAPSIN 7-DEHYDROGENASE"/>
    <property type="match status" value="1"/>
</dbReference>
<evidence type="ECO:0000256" key="1">
    <source>
        <dbReference type="ARBA" id="ARBA00006484"/>
    </source>
</evidence>
<dbReference type="CDD" id="cd05233">
    <property type="entry name" value="SDR_c"/>
    <property type="match status" value="1"/>
</dbReference>
<dbReference type="AlphaFoldDB" id="A0A7X2IIK7"/>
<accession>A0A7X2IIK7</accession>
<protein>
    <submittedName>
        <fullName evidence="3">SDR family oxidoreductase</fullName>
    </submittedName>
</protein>
<dbReference type="InterPro" id="IPR036291">
    <property type="entry name" value="NAD(P)-bd_dom_sf"/>
</dbReference>